<dbReference type="EMBL" id="JASVWF010000007">
    <property type="protein sequence ID" value="MDL5159407.1"/>
    <property type="molecule type" value="Genomic_DNA"/>
</dbReference>
<keyword evidence="2" id="KW-0808">Transferase</keyword>
<dbReference type="GO" id="GO:0032259">
    <property type="term" value="P:methylation"/>
    <property type="evidence" value="ECO:0007669"/>
    <property type="project" value="UniProtKB-KW"/>
</dbReference>
<evidence type="ECO:0000259" key="1">
    <source>
        <dbReference type="Pfam" id="PF05050"/>
    </source>
</evidence>
<protein>
    <submittedName>
        <fullName evidence="2">FkbM family methyltransferase</fullName>
    </submittedName>
</protein>
<dbReference type="Gene3D" id="3.40.50.150">
    <property type="entry name" value="Vaccinia Virus protein VP39"/>
    <property type="match status" value="1"/>
</dbReference>
<evidence type="ECO:0000313" key="3">
    <source>
        <dbReference type="Proteomes" id="UP001231924"/>
    </source>
</evidence>
<gene>
    <name evidence="2" type="ORF">QRT03_25800</name>
</gene>
<dbReference type="PANTHER" id="PTHR34203">
    <property type="entry name" value="METHYLTRANSFERASE, FKBM FAMILY PROTEIN"/>
    <property type="match status" value="1"/>
</dbReference>
<dbReference type="GO" id="GO:0008168">
    <property type="term" value="F:methyltransferase activity"/>
    <property type="evidence" value="ECO:0007669"/>
    <property type="project" value="UniProtKB-KW"/>
</dbReference>
<dbReference type="SUPFAM" id="SSF53335">
    <property type="entry name" value="S-adenosyl-L-methionine-dependent methyltransferases"/>
    <property type="match status" value="1"/>
</dbReference>
<feature type="domain" description="Methyltransferase FkbM" evidence="1">
    <location>
        <begin position="27"/>
        <end position="174"/>
    </location>
</feature>
<dbReference type="RefSeq" id="WP_286056001.1">
    <property type="nucleotide sequence ID" value="NZ_JASVWF010000007.1"/>
</dbReference>
<dbReference type="InterPro" id="IPR052514">
    <property type="entry name" value="SAM-dependent_MTase"/>
</dbReference>
<name>A0ABT7MHP4_9PSEU</name>
<comment type="caution">
    <text evidence="2">The sequence shown here is derived from an EMBL/GenBank/DDBJ whole genome shotgun (WGS) entry which is preliminary data.</text>
</comment>
<dbReference type="PANTHER" id="PTHR34203:SF15">
    <property type="entry name" value="SLL1173 PROTEIN"/>
    <property type="match status" value="1"/>
</dbReference>
<dbReference type="InterPro" id="IPR006342">
    <property type="entry name" value="FkbM_mtfrase"/>
</dbReference>
<dbReference type="Pfam" id="PF05050">
    <property type="entry name" value="Methyltransf_21"/>
    <property type="match status" value="1"/>
</dbReference>
<dbReference type="Proteomes" id="UP001231924">
    <property type="component" value="Unassembled WGS sequence"/>
</dbReference>
<dbReference type="InterPro" id="IPR029063">
    <property type="entry name" value="SAM-dependent_MTases_sf"/>
</dbReference>
<accession>A0ABT7MHP4</accession>
<sequence length="216" mass="23819">MSIVESEIDPPAVEEWLAATSGRLAFDVGANQGRLTAELAERFERVMAFEPCVESVALIYRLALPNVTVVDAAVSDRPGEVRLAEQTSHIAKGQLTSPDFVGDGAWSSDGGLGWGQVTGWRTVPATTLDVLGRRYAPDFVKVDVEGHEERVVAGGLRMFSEHRPAFYIEVHDRRRGHAIESMLAPLYPRLAVIQHPGYAPGDYGHRNHYWLVSEAR</sequence>
<keyword evidence="2" id="KW-0489">Methyltransferase</keyword>
<reference evidence="2 3" key="1">
    <citation type="submission" date="2023-06" db="EMBL/GenBank/DDBJ databases">
        <title>Actinomycetospora Odt1-22.</title>
        <authorList>
            <person name="Supong K."/>
        </authorList>
    </citation>
    <scope>NUCLEOTIDE SEQUENCE [LARGE SCALE GENOMIC DNA]</scope>
    <source>
        <strain evidence="2 3">Odt1-22</strain>
    </source>
</reference>
<dbReference type="NCBIfam" id="TIGR01444">
    <property type="entry name" value="fkbM_fam"/>
    <property type="match status" value="1"/>
</dbReference>
<organism evidence="2 3">
    <name type="scientific">Actinomycetospora termitidis</name>
    <dbReference type="NCBI Taxonomy" id="3053470"/>
    <lineage>
        <taxon>Bacteria</taxon>
        <taxon>Bacillati</taxon>
        <taxon>Actinomycetota</taxon>
        <taxon>Actinomycetes</taxon>
        <taxon>Pseudonocardiales</taxon>
        <taxon>Pseudonocardiaceae</taxon>
        <taxon>Actinomycetospora</taxon>
    </lineage>
</organism>
<keyword evidence="3" id="KW-1185">Reference proteome</keyword>
<proteinExistence type="predicted"/>
<evidence type="ECO:0000313" key="2">
    <source>
        <dbReference type="EMBL" id="MDL5159407.1"/>
    </source>
</evidence>